<dbReference type="PANTHER" id="PTHR10889">
    <property type="entry name" value="DEOXYRIBOSE-PHOSPHATE ALDOLASE"/>
    <property type="match status" value="1"/>
</dbReference>
<accession>A0ABR7NIA6</accession>
<dbReference type="Gene3D" id="3.20.20.70">
    <property type="entry name" value="Aldolase class I"/>
    <property type="match status" value="1"/>
</dbReference>
<keyword evidence="8" id="KW-1185">Reference proteome</keyword>
<evidence type="ECO:0000313" key="7">
    <source>
        <dbReference type="EMBL" id="MBC8576138.1"/>
    </source>
</evidence>
<comment type="subcellular location">
    <subcellularLocation>
        <location evidence="6">Cytoplasm</location>
    </subcellularLocation>
</comment>
<evidence type="ECO:0000256" key="4">
    <source>
        <dbReference type="ARBA" id="ARBA00023270"/>
    </source>
</evidence>
<dbReference type="SMART" id="SM01133">
    <property type="entry name" value="DeoC"/>
    <property type="match status" value="1"/>
</dbReference>
<gene>
    <name evidence="6 7" type="primary">deoC</name>
    <name evidence="7" type="ORF">H8717_06925</name>
</gene>
<evidence type="ECO:0000256" key="1">
    <source>
        <dbReference type="ARBA" id="ARBA00010936"/>
    </source>
</evidence>
<comment type="pathway">
    <text evidence="6">Carbohydrate degradation; 2-deoxy-D-ribose 1-phosphate degradation; D-glyceraldehyde 3-phosphate and acetaldehyde from 2-deoxy-alpha-D-ribose 1-phosphate: step 2/2.</text>
</comment>
<evidence type="ECO:0000256" key="3">
    <source>
        <dbReference type="ARBA" id="ARBA00023239"/>
    </source>
</evidence>
<organism evidence="7 8">
    <name type="scientific">Yanshouia hominis</name>
    <dbReference type="NCBI Taxonomy" id="2763673"/>
    <lineage>
        <taxon>Bacteria</taxon>
        <taxon>Bacillati</taxon>
        <taxon>Bacillota</taxon>
        <taxon>Clostridia</taxon>
        <taxon>Eubacteriales</taxon>
        <taxon>Oscillospiraceae</taxon>
        <taxon>Yanshouia</taxon>
    </lineage>
</organism>
<dbReference type="InterPro" id="IPR028581">
    <property type="entry name" value="DeoC_typeI"/>
</dbReference>
<dbReference type="EC" id="4.1.2.4" evidence="6"/>
<evidence type="ECO:0000256" key="5">
    <source>
        <dbReference type="ARBA" id="ARBA00048791"/>
    </source>
</evidence>
<proteinExistence type="inferred from homology"/>
<dbReference type="GO" id="GO:0004139">
    <property type="term" value="F:deoxyribose-phosphate aldolase activity"/>
    <property type="evidence" value="ECO:0007669"/>
    <property type="project" value="UniProtKB-EC"/>
</dbReference>
<dbReference type="SUPFAM" id="SSF51569">
    <property type="entry name" value="Aldolase"/>
    <property type="match status" value="1"/>
</dbReference>
<dbReference type="NCBIfam" id="TIGR00126">
    <property type="entry name" value="deoC"/>
    <property type="match status" value="1"/>
</dbReference>
<feature type="active site" description="Proton donor/acceptor" evidence="6">
    <location>
        <position position="91"/>
    </location>
</feature>
<dbReference type="Proteomes" id="UP000658131">
    <property type="component" value="Unassembled WGS sequence"/>
</dbReference>
<comment type="similarity">
    <text evidence="1 6">Belongs to the DeoC/FbaB aldolase family. DeoC type 1 subfamily.</text>
</comment>
<evidence type="ECO:0000256" key="6">
    <source>
        <dbReference type="HAMAP-Rule" id="MF_00114"/>
    </source>
</evidence>
<dbReference type="Pfam" id="PF01791">
    <property type="entry name" value="DeoC"/>
    <property type="match status" value="1"/>
</dbReference>
<feature type="active site" description="Proton donor/acceptor" evidence="6">
    <location>
        <position position="185"/>
    </location>
</feature>
<reference evidence="7 8" key="1">
    <citation type="submission" date="2020-08" db="EMBL/GenBank/DDBJ databases">
        <title>Genome public.</title>
        <authorList>
            <person name="Liu C."/>
            <person name="Sun Q."/>
        </authorList>
    </citation>
    <scope>NUCLEOTIDE SEQUENCE [LARGE SCALE GENOMIC DNA]</scope>
    <source>
        <strain evidence="7 8">BX1</strain>
    </source>
</reference>
<comment type="function">
    <text evidence="6">Catalyzes a reversible aldol reaction between acetaldehyde and D-glyceraldehyde 3-phosphate to generate 2-deoxy-D-ribose 5-phosphate.</text>
</comment>
<sequence>MTPADILSHVDHTLLKPEATAADIEALCGEALRCSVASVCVNPRFVPLCAGLLGGRIPVCTVIGFPLGASSAAVKVFEAREAISSGADEVDLVIPIGALRSGALGEVSRELFAVREASAGKVLKVIVETCLLNEEQKRTVCRLVAESGADYIKTSTGFSTGGATAEDISLFAREIACHLYPLKIKASGGIRTRADMERFLALGADRLGCSAAVSLLGPLLDR</sequence>
<dbReference type="InterPro" id="IPR002915">
    <property type="entry name" value="DeoC/FbaB/LacD_aldolase"/>
</dbReference>
<dbReference type="RefSeq" id="WP_262399689.1">
    <property type="nucleotide sequence ID" value="NZ_JACRTB010000009.1"/>
</dbReference>
<dbReference type="PANTHER" id="PTHR10889:SF1">
    <property type="entry name" value="DEOXYRIBOSE-PHOSPHATE ALDOLASE"/>
    <property type="match status" value="1"/>
</dbReference>
<dbReference type="PIRSF" id="PIRSF001357">
    <property type="entry name" value="DeoC"/>
    <property type="match status" value="1"/>
</dbReference>
<keyword evidence="2 6" id="KW-0963">Cytoplasm</keyword>
<name>A0ABR7NIA6_9FIRM</name>
<evidence type="ECO:0000256" key="2">
    <source>
        <dbReference type="ARBA" id="ARBA00022490"/>
    </source>
</evidence>
<dbReference type="EMBL" id="JACRTB010000009">
    <property type="protein sequence ID" value="MBC8576138.1"/>
    <property type="molecule type" value="Genomic_DNA"/>
</dbReference>
<evidence type="ECO:0000313" key="8">
    <source>
        <dbReference type="Proteomes" id="UP000658131"/>
    </source>
</evidence>
<feature type="active site" description="Schiff-base intermediate with acetaldehyde" evidence="6">
    <location>
        <position position="153"/>
    </location>
</feature>
<keyword evidence="3 6" id="KW-0456">Lyase</keyword>
<comment type="catalytic activity">
    <reaction evidence="5 6">
        <text>2-deoxy-D-ribose 5-phosphate = D-glyceraldehyde 3-phosphate + acetaldehyde</text>
        <dbReference type="Rhea" id="RHEA:12821"/>
        <dbReference type="ChEBI" id="CHEBI:15343"/>
        <dbReference type="ChEBI" id="CHEBI:59776"/>
        <dbReference type="ChEBI" id="CHEBI:62877"/>
        <dbReference type="EC" id="4.1.2.4"/>
    </reaction>
</comment>
<comment type="caution">
    <text evidence="7">The sequence shown here is derived from an EMBL/GenBank/DDBJ whole genome shotgun (WGS) entry which is preliminary data.</text>
</comment>
<dbReference type="InterPro" id="IPR011343">
    <property type="entry name" value="DeoC"/>
</dbReference>
<protein>
    <recommendedName>
        <fullName evidence="6">Deoxyribose-phosphate aldolase</fullName>
        <shortName evidence="6">DERA</shortName>
        <ecNumber evidence="6">4.1.2.4</ecNumber>
    </recommendedName>
    <alternativeName>
        <fullName evidence="6">2-deoxy-D-ribose 5-phosphate aldolase</fullName>
    </alternativeName>
    <alternativeName>
        <fullName evidence="6">Phosphodeoxyriboaldolase</fullName>
        <shortName evidence="6">Deoxyriboaldolase</shortName>
    </alternativeName>
</protein>
<keyword evidence="4 6" id="KW-0704">Schiff base</keyword>
<dbReference type="HAMAP" id="MF_00114">
    <property type="entry name" value="DeoC_type1"/>
    <property type="match status" value="1"/>
</dbReference>
<dbReference type="CDD" id="cd00959">
    <property type="entry name" value="DeoC"/>
    <property type="match status" value="1"/>
</dbReference>
<dbReference type="InterPro" id="IPR013785">
    <property type="entry name" value="Aldolase_TIM"/>
</dbReference>